<dbReference type="InterPro" id="IPR004273">
    <property type="entry name" value="Dynein_heavy_D6_P-loop"/>
</dbReference>
<dbReference type="InterPro" id="IPR042219">
    <property type="entry name" value="AAA_lid_11_sf"/>
</dbReference>
<evidence type="ECO:0000259" key="17">
    <source>
        <dbReference type="Pfam" id="PF12781"/>
    </source>
</evidence>
<evidence type="ECO:0000313" key="21">
    <source>
        <dbReference type="Proteomes" id="UP000324800"/>
    </source>
</evidence>
<feature type="region of interest" description="Disordered" evidence="14">
    <location>
        <begin position="976"/>
        <end position="1014"/>
    </location>
</feature>
<dbReference type="Pfam" id="PF03028">
    <property type="entry name" value="Dynein_heavy"/>
    <property type="match status" value="1"/>
</dbReference>
<dbReference type="FunFam" id="1.10.8.1220:FF:000001">
    <property type="entry name" value="Dynein axonemal heavy chain 5"/>
    <property type="match status" value="1"/>
</dbReference>
<keyword evidence="12" id="KW-0966">Cell projection</keyword>
<evidence type="ECO:0000256" key="11">
    <source>
        <dbReference type="ARBA" id="ARBA00023212"/>
    </source>
</evidence>
<evidence type="ECO:0000259" key="16">
    <source>
        <dbReference type="Pfam" id="PF12777"/>
    </source>
</evidence>
<keyword evidence="20" id="KW-0282">Flagellum</keyword>
<feature type="coiled-coil region" evidence="13">
    <location>
        <begin position="13"/>
        <end position="106"/>
    </location>
</feature>
<dbReference type="GO" id="GO:0005874">
    <property type="term" value="C:microtubule"/>
    <property type="evidence" value="ECO:0007669"/>
    <property type="project" value="UniProtKB-KW"/>
</dbReference>
<dbReference type="PANTHER" id="PTHR22878:SF70">
    <property type="entry name" value="DYNEIN HEAVY CHAIN 2, AXONEMAL"/>
    <property type="match status" value="1"/>
</dbReference>
<feature type="domain" description="Dynein heavy chain C-terminal" evidence="19">
    <location>
        <begin position="961"/>
        <end position="1308"/>
    </location>
</feature>
<dbReference type="Gene3D" id="6.10.140.1060">
    <property type="match status" value="1"/>
</dbReference>
<keyword evidence="6" id="KW-0067">ATP-binding</keyword>
<feature type="non-terminal residue" evidence="20">
    <location>
        <position position="1"/>
    </location>
</feature>
<evidence type="ECO:0000256" key="5">
    <source>
        <dbReference type="ARBA" id="ARBA00022741"/>
    </source>
</evidence>
<dbReference type="Gene3D" id="3.40.50.300">
    <property type="entry name" value="P-loop containing nucleotide triphosphate hydrolases"/>
    <property type="match status" value="2"/>
</dbReference>
<keyword evidence="8 13" id="KW-0175">Coiled coil</keyword>
<dbReference type="EMBL" id="SNRW01010286">
    <property type="protein sequence ID" value="KAA6376784.1"/>
    <property type="molecule type" value="Genomic_DNA"/>
</dbReference>
<evidence type="ECO:0000313" key="20">
    <source>
        <dbReference type="EMBL" id="KAA6376784.1"/>
    </source>
</evidence>
<evidence type="ECO:0000256" key="3">
    <source>
        <dbReference type="ARBA" id="ARBA00022701"/>
    </source>
</evidence>
<dbReference type="GO" id="GO:0005524">
    <property type="term" value="F:ATP binding"/>
    <property type="evidence" value="ECO:0007669"/>
    <property type="project" value="UniProtKB-KW"/>
</dbReference>
<dbReference type="GO" id="GO:0005930">
    <property type="term" value="C:axoneme"/>
    <property type="evidence" value="ECO:0007669"/>
    <property type="project" value="UniProtKB-SubCell"/>
</dbReference>
<comment type="subcellular location">
    <subcellularLocation>
        <location evidence="1">Cytoplasm</location>
        <location evidence="1">Cytoskeleton</location>
        <location evidence="1">Cilium axoneme</location>
    </subcellularLocation>
</comment>
<dbReference type="InterPro" id="IPR035706">
    <property type="entry name" value="AAA_9"/>
</dbReference>
<feature type="domain" description="Dynein heavy chain ATP-binding dynein motor region" evidence="17">
    <location>
        <begin position="160"/>
        <end position="384"/>
    </location>
</feature>
<dbReference type="Pfam" id="PF12777">
    <property type="entry name" value="MT"/>
    <property type="match status" value="1"/>
</dbReference>
<keyword evidence="9" id="KW-0969">Cilium</keyword>
<evidence type="ECO:0000256" key="4">
    <source>
        <dbReference type="ARBA" id="ARBA00022737"/>
    </source>
</evidence>
<reference evidence="20 21" key="1">
    <citation type="submission" date="2019-03" db="EMBL/GenBank/DDBJ databases">
        <title>Single cell metagenomics reveals metabolic interactions within the superorganism composed of flagellate Streblomastix strix and complex community of Bacteroidetes bacteria on its surface.</title>
        <authorList>
            <person name="Treitli S.C."/>
            <person name="Kolisko M."/>
            <person name="Husnik F."/>
            <person name="Keeling P."/>
            <person name="Hampl V."/>
        </authorList>
    </citation>
    <scope>NUCLEOTIDE SEQUENCE [LARGE SCALE GENOMIC DNA]</scope>
    <source>
        <strain evidence="20">ST1C</strain>
    </source>
</reference>
<sequence>NYKLVYDQVAPIQAEVRAKMALLEKKRQDLRESEEALAALQRKVDELNQMYLEKTQEMERLKQIVADLEAKLERANILVSGLLGERERWKKQVKSYEENISNLLGDVLLTASFLAYGGPFTFEFRQELIKKWMLKLKESGVTCTADFSFETFIAEPTTIREWVAIYGLPNDSFSIANGLLVTHGRRWPLMIDPQGQANKWVKALFKEKDLVVLTPSTKDYVRAIERGIQFGLPILMQDVSETLDPVLSPVIDKAIFKMNQQNYIKVGDSPILYNDKFRFMMTTKFPNPSYSPEVSTKTTIVNFAVKEQGLEEQLLGMIVAQENPDLDRQKNDLVVGIAKNKTEMLGLENKILQLLNSLDKSKSLIDDEEMVATLQSSKATADRIQTSTTEMEETNTKIDKAREAYRPAAMRASLLFFVMVDLATIDSMYQYSLDSYLQRFRMSLKRLAKEKKATEINDRVSLLNSIHLENVYRFVVRGLFEKHKILFSFQMCIKLLLADKKINIPEYQFFLRGGIVIDKDLQPKNTIDWLITEPEKWDNITELDRLDNFHGIIQSLDQNTREWRRWFRSPEPESTPLPGEWESKSTDLQRLIIIRSLRPDRVLPATTQFVSNRLGQQYTLPPPFSLSDIVDDNPVTSPIIFVLSPGVDPLAQLRDQAQKMGLNTGQTVAGQGKNLVVIALGRGQWKKAANAIEEAEKVGNWVFLANCHLDIPNMSQLERTVFLWNEKLTEGAKKQQAPPKKGDDEDTQGPHEDFRLWLSSSPHPDFPIALLQSSVKITTEPPRGIRANMQRLYEGKLRDFETKNRTGYQVKYCCLVYALTFFHSVLLERRKFITLGYNIPYDFNDSDWEVSEKLIDKYLELYPEVTPWDAIRYLVAEANYGGRITDFMDRRLVNVYVAGLFKDEALVPGKLFLCSIQSAIYTIPNQQTRKGVLDFVANFPDHDKPELFGQHPNADIASQIQNTNALLGAILTLQPRQASQSSSGPSQPISGPGSGGGSDAQGQQQQEKQTEPENPLAVLAKEILDRVPDKVGKSNRTDENTPLGTVLIHETDRFNKILKDVRTSLSNLVKGLQGEVVMSGDLDLIAESLERNSVPQAWQKGYPSLKPLGNWTRDLQQRIEQLSKWGESDAMPKVFWLGGLTFPTGFLTAVKQASLPILAQQNPGVSIDRIAWEFIVSDLMDASEVSSAPKDVGIYVRGLYLEGAGWDVKNVTLVEPEPMQLTCPMPVTHFKPAVLPDKKDPKKDAAPVKAKKGDKKEAEKVKQYLCPCYYYPVRTGERERPSYMLEVSLNTANAEPEHWIKRGTALLMSLAT</sequence>
<dbReference type="PANTHER" id="PTHR22878">
    <property type="entry name" value="DYNEIN HEAVY CHAIN 6, AXONEMAL-LIKE-RELATED"/>
    <property type="match status" value="1"/>
</dbReference>
<keyword evidence="3" id="KW-0493">Microtubule</keyword>
<evidence type="ECO:0000256" key="13">
    <source>
        <dbReference type="SAM" id="Coils"/>
    </source>
</evidence>
<dbReference type="Gene3D" id="1.20.920.20">
    <property type="match status" value="1"/>
</dbReference>
<dbReference type="FunFam" id="3.10.490.20:FF:000008">
    <property type="entry name" value="dynein heavy chain 2, axonemal"/>
    <property type="match status" value="1"/>
</dbReference>
<dbReference type="GO" id="GO:0030286">
    <property type="term" value="C:dynein complex"/>
    <property type="evidence" value="ECO:0007669"/>
    <property type="project" value="UniProtKB-KW"/>
</dbReference>
<dbReference type="InterPro" id="IPR027417">
    <property type="entry name" value="P-loop_NTPase"/>
</dbReference>
<comment type="caution">
    <text evidence="20">The sequence shown here is derived from an EMBL/GenBank/DDBJ whole genome shotgun (WGS) entry which is preliminary data.</text>
</comment>
<keyword evidence="2" id="KW-0963">Cytoplasm</keyword>
<evidence type="ECO:0000256" key="7">
    <source>
        <dbReference type="ARBA" id="ARBA00023017"/>
    </source>
</evidence>
<dbReference type="Gene3D" id="1.20.1270.280">
    <property type="match status" value="1"/>
</dbReference>
<dbReference type="GO" id="GO:0008569">
    <property type="term" value="F:minus-end-directed microtubule motor activity"/>
    <property type="evidence" value="ECO:0007669"/>
    <property type="project" value="InterPro"/>
</dbReference>
<feature type="compositionally biased region" description="Low complexity" evidence="14">
    <location>
        <begin position="976"/>
        <end position="991"/>
    </location>
</feature>
<dbReference type="GO" id="GO:0045505">
    <property type="term" value="F:dynein intermediate chain binding"/>
    <property type="evidence" value="ECO:0007669"/>
    <property type="project" value="InterPro"/>
</dbReference>
<evidence type="ECO:0000256" key="6">
    <source>
        <dbReference type="ARBA" id="ARBA00022840"/>
    </source>
</evidence>
<keyword evidence="11" id="KW-0206">Cytoskeleton</keyword>
<dbReference type="GO" id="GO:0051959">
    <property type="term" value="F:dynein light intermediate chain binding"/>
    <property type="evidence" value="ECO:0007669"/>
    <property type="project" value="InterPro"/>
</dbReference>
<protein>
    <submittedName>
        <fullName evidence="20">Putative Dynein-1-beta heavy chain, flagellar inner arm I1 complex</fullName>
    </submittedName>
</protein>
<keyword evidence="5" id="KW-0547">Nucleotide-binding</keyword>
<dbReference type="Pfam" id="PF12781">
    <property type="entry name" value="AAA_9"/>
    <property type="match status" value="1"/>
</dbReference>
<feature type="domain" description="Dynein heavy chain coiled coil stalk" evidence="16">
    <location>
        <begin position="14"/>
        <end position="132"/>
    </location>
</feature>
<dbReference type="InterPro" id="IPR041228">
    <property type="entry name" value="Dynein_C"/>
</dbReference>
<evidence type="ECO:0000259" key="15">
    <source>
        <dbReference type="Pfam" id="PF03028"/>
    </source>
</evidence>
<dbReference type="InterPro" id="IPR043160">
    <property type="entry name" value="Dynein_C_barrel"/>
</dbReference>
<dbReference type="InterPro" id="IPR024743">
    <property type="entry name" value="Dynein_HC_stalk"/>
</dbReference>
<gene>
    <name evidence="20" type="ORF">EZS28_027689</name>
</gene>
<evidence type="ECO:0000256" key="9">
    <source>
        <dbReference type="ARBA" id="ARBA00023069"/>
    </source>
</evidence>
<dbReference type="Pfam" id="PF18199">
    <property type="entry name" value="Dynein_C"/>
    <property type="match status" value="1"/>
</dbReference>
<dbReference type="InterPro" id="IPR026983">
    <property type="entry name" value="DHC"/>
</dbReference>
<accession>A0A5J4V2Q2</accession>
<dbReference type="OrthoDB" id="5593012at2759"/>
<evidence type="ECO:0000259" key="18">
    <source>
        <dbReference type="Pfam" id="PF18198"/>
    </source>
</evidence>
<dbReference type="Pfam" id="PF18198">
    <property type="entry name" value="AAA_lid_11"/>
    <property type="match status" value="1"/>
</dbReference>
<keyword evidence="7" id="KW-0243">Dynein</keyword>
<dbReference type="GO" id="GO:0007018">
    <property type="term" value="P:microtubule-based movement"/>
    <property type="evidence" value="ECO:0007669"/>
    <property type="project" value="InterPro"/>
</dbReference>
<evidence type="ECO:0000256" key="8">
    <source>
        <dbReference type="ARBA" id="ARBA00023054"/>
    </source>
</evidence>
<evidence type="ECO:0000256" key="1">
    <source>
        <dbReference type="ARBA" id="ARBA00004430"/>
    </source>
</evidence>
<evidence type="ECO:0000256" key="10">
    <source>
        <dbReference type="ARBA" id="ARBA00023175"/>
    </source>
</evidence>
<dbReference type="Gene3D" id="3.10.490.20">
    <property type="match status" value="1"/>
</dbReference>
<evidence type="ECO:0000256" key="14">
    <source>
        <dbReference type="SAM" id="MobiDB-lite"/>
    </source>
</evidence>
<feature type="domain" description="Dynein heavy chain region D6 P-loop" evidence="15">
    <location>
        <begin position="636"/>
        <end position="778"/>
    </location>
</feature>
<evidence type="ECO:0000256" key="2">
    <source>
        <dbReference type="ARBA" id="ARBA00022490"/>
    </source>
</evidence>
<feature type="domain" description="Dynein heavy chain AAA lid" evidence="18">
    <location>
        <begin position="815"/>
        <end position="954"/>
    </location>
</feature>
<organism evidence="20 21">
    <name type="scientific">Streblomastix strix</name>
    <dbReference type="NCBI Taxonomy" id="222440"/>
    <lineage>
        <taxon>Eukaryota</taxon>
        <taxon>Metamonada</taxon>
        <taxon>Preaxostyla</taxon>
        <taxon>Oxymonadida</taxon>
        <taxon>Streblomastigidae</taxon>
        <taxon>Streblomastix</taxon>
    </lineage>
</organism>
<dbReference type="Proteomes" id="UP000324800">
    <property type="component" value="Unassembled WGS sequence"/>
</dbReference>
<name>A0A5J4V2Q2_9EUKA</name>
<evidence type="ECO:0000259" key="19">
    <source>
        <dbReference type="Pfam" id="PF18199"/>
    </source>
</evidence>
<dbReference type="Gene3D" id="1.10.8.720">
    <property type="entry name" value="Region D6 of dynein motor"/>
    <property type="match status" value="1"/>
</dbReference>
<feature type="compositionally biased region" description="Basic and acidic residues" evidence="14">
    <location>
        <begin position="740"/>
        <end position="750"/>
    </location>
</feature>
<dbReference type="FunFam" id="3.40.50.300:FF:000049">
    <property type="entry name" value="Dynein, axonemal, heavy chain 5"/>
    <property type="match status" value="1"/>
</dbReference>
<dbReference type="Gene3D" id="1.10.8.1220">
    <property type="match status" value="1"/>
</dbReference>
<proteinExistence type="predicted"/>
<keyword evidence="4" id="KW-0677">Repeat</keyword>
<dbReference type="InterPro" id="IPR041658">
    <property type="entry name" value="AAA_lid_11"/>
</dbReference>
<keyword evidence="10" id="KW-0505">Motor protein</keyword>
<feature type="region of interest" description="Disordered" evidence="14">
    <location>
        <begin position="731"/>
        <end position="750"/>
    </location>
</feature>
<evidence type="ECO:0000256" key="12">
    <source>
        <dbReference type="ARBA" id="ARBA00023273"/>
    </source>
</evidence>